<evidence type="ECO:0000259" key="2">
    <source>
        <dbReference type="Pfam" id="PF01757"/>
    </source>
</evidence>
<organism evidence="3 4">
    <name type="scientific">Rhodobacter calidifons</name>
    <dbReference type="NCBI Taxonomy" id="2715277"/>
    <lineage>
        <taxon>Bacteria</taxon>
        <taxon>Pseudomonadati</taxon>
        <taxon>Pseudomonadota</taxon>
        <taxon>Alphaproteobacteria</taxon>
        <taxon>Rhodobacterales</taxon>
        <taxon>Rhodobacter group</taxon>
        <taxon>Rhodobacter</taxon>
    </lineage>
</organism>
<protein>
    <recommendedName>
        <fullName evidence="2">Acyltransferase 3 domain-containing protein</fullName>
    </recommendedName>
</protein>
<keyword evidence="1" id="KW-1133">Transmembrane helix</keyword>
<feature type="domain" description="Acyltransferase 3" evidence="2">
    <location>
        <begin position="9"/>
        <end position="259"/>
    </location>
</feature>
<feature type="transmembrane region" description="Helical" evidence="1">
    <location>
        <begin position="7"/>
        <end position="25"/>
    </location>
</feature>
<keyword evidence="1" id="KW-0812">Transmembrane</keyword>
<comment type="caution">
    <text evidence="3">The sequence shown here is derived from an EMBL/GenBank/DDBJ whole genome shotgun (WGS) entry which is preliminary data.</text>
</comment>
<evidence type="ECO:0000313" key="3">
    <source>
        <dbReference type="EMBL" id="NHB76476.1"/>
    </source>
</evidence>
<name>A0ABX0G5V0_9RHOB</name>
<evidence type="ECO:0000256" key="1">
    <source>
        <dbReference type="SAM" id="Phobius"/>
    </source>
</evidence>
<dbReference type="InterPro" id="IPR002656">
    <property type="entry name" value="Acyl_transf_3_dom"/>
</dbReference>
<dbReference type="EMBL" id="JAANHS010000004">
    <property type="protein sequence ID" value="NHB76476.1"/>
    <property type="molecule type" value="Genomic_DNA"/>
</dbReference>
<feature type="transmembrane region" description="Helical" evidence="1">
    <location>
        <begin position="220"/>
        <end position="239"/>
    </location>
</feature>
<feature type="transmembrane region" description="Helical" evidence="1">
    <location>
        <begin position="91"/>
        <end position="110"/>
    </location>
</feature>
<sequence>MQASRNGLIDYGRFVAALGIVWFHTQAPGSRVAYIALPFFLVLLSMPSRSSLGTLARRLLVPFLIWSVIFGMLSTALALKNQNPPFDWWRWHMLLSGTWIHLWFLPFAFIAATLSPWLRHPLASLGAAILFSTLLVLNGTPDMVTFGQWAFGVIPVLTGIAYFAWGWRLAVTTLGSSMLILFLGSPSPDNITILVGTGLALVVLSNRLPPTAVSDWCARLSLWIYLSHPLVIIAGQSLRITYIELGLFSLAFSVILAQVIETLVQSSRKSRLEY</sequence>
<evidence type="ECO:0000313" key="4">
    <source>
        <dbReference type="Proteomes" id="UP001515660"/>
    </source>
</evidence>
<accession>A0ABX0G5V0</accession>
<proteinExistence type="predicted"/>
<dbReference type="Pfam" id="PF01757">
    <property type="entry name" value="Acyl_transf_3"/>
    <property type="match status" value="1"/>
</dbReference>
<reference evidence="3 4" key="1">
    <citation type="journal article" date="2022" name="Microorganisms">
        <title>Genome Sequence and Characterization of a Xanthorhodopsin-Containing, Aerobic Anoxygenic Phototrophic Rhodobacter Species, Isolated from Mesophilic Conditions at Yellowstone National Park.</title>
        <authorList>
            <person name="Kyndt J.A."/>
            <person name="Robertson S."/>
            <person name="Shoffstall I.B."/>
            <person name="Ramaley R.F."/>
            <person name="Meyer T.E."/>
        </authorList>
    </citation>
    <scope>NUCLEOTIDE SEQUENCE [LARGE SCALE GENOMIC DNA]</scope>
    <source>
        <strain evidence="3 4">M37P</strain>
    </source>
</reference>
<feature type="transmembrane region" description="Helical" evidence="1">
    <location>
        <begin position="146"/>
        <end position="164"/>
    </location>
</feature>
<keyword evidence="1" id="KW-0472">Membrane</keyword>
<feature type="transmembrane region" description="Helical" evidence="1">
    <location>
        <begin position="245"/>
        <end position="264"/>
    </location>
</feature>
<keyword evidence="4" id="KW-1185">Reference proteome</keyword>
<feature type="transmembrane region" description="Helical" evidence="1">
    <location>
        <begin position="59"/>
        <end position="79"/>
    </location>
</feature>
<feature type="transmembrane region" description="Helical" evidence="1">
    <location>
        <begin position="122"/>
        <end position="140"/>
    </location>
</feature>
<dbReference type="RefSeq" id="WP_166402518.1">
    <property type="nucleotide sequence ID" value="NZ_JAANHS010000004.1"/>
</dbReference>
<gene>
    <name evidence="3" type="ORF">G8O29_06945</name>
</gene>
<dbReference type="Proteomes" id="UP001515660">
    <property type="component" value="Unassembled WGS sequence"/>
</dbReference>
<feature type="transmembrane region" description="Helical" evidence="1">
    <location>
        <begin position="31"/>
        <end position="47"/>
    </location>
</feature>